<dbReference type="InterPro" id="IPR002197">
    <property type="entry name" value="HTH_Fis"/>
</dbReference>
<dbReference type="PROSITE" id="PS00675">
    <property type="entry name" value="SIGMA54_INTERACT_1"/>
    <property type="match status" value="1"/>
</dbReference>
<dbReference type="GO" id="GO:0000160">
    <property type="term" value="P:phosphorelay signal transduction system"/>
    <property type="evidence" value="ECO:0007669"/>
    <property type="project" value="UniProtKB-KW"/>
</dbReference>
<dbReference type="PANTHER" id="PTHR32071">
    <property type="entry name" value="TRANSCRIPTIONAL REGULATORY PROTEIN"/>
    <property type="match status" value="1"/>
</dbReference>
<dbReference type="PROSITE" id="PS50045">
    <property type="entry name" value="SIGMA54_INTERACT_4"/>
    <property type="match status" value="1"/>
</dbReference>
<evidence type="ECO:0000313" key="13">
    <source>
        <dbReference type="Proteomes" id="UP000321523"/>
    </source>
</evidence>
<dbReference type="FunFam" id="3.40.50.300:FF:000006">
    <property type="entry name" value="DNA-binding transcriptional regulator NtrC"/>
    <property type="match status" value="1"/>
</dbReference>
<dbReference type="CDD" id="cd00009">
    <property type="entry name" value="AAA"/>
    <property type="match status" value="1"/>
</dbReference>
<dbReference type="InterPro" id="IPR013767">
    <property type="entry name" value="PAS_fold"/>
</dbReference>
<keyword evidence="3" id="KW-0902">Two-component regulatory system</keyword>
<dbReference type="PROSITE" id="PS00688">
    <property type="entry name" value="SIGMA54_INTERACT_3"/>
    <property type="match status" value="1"/>
</dbReference>
<evidence type="ECO:0000259" key="11">
    <source>
        <dbReference type="PROSITE" id="PS50113"/>
    </source>
</evidence>
<dbReference type="SUPFAM" id="SSF55785">
    <property type="entry name" value="PYP-like sensor domain (PAS domain)"/>
    <property type="match status" value="2"/>
</dbReference>
<dbReference type="Gene3D" id="1.10.10.60">
    <property type="entry name" value="Homeodomain-like"/>
    <property type="match status" value="1"/>
</dbReference>
<dbReference type="NCBIfam" id="TIGR00229">
    <property type="entry name" value="sensory_box"/>
    <property type="match status" value="1"/>
</dbReference>
<dbReference type="InterPro" id="IPR001610">
    <property type="entry name" value="PAC"/>
</dbReference>
<dbReference type="GO" id="GO:0043565">
    <property type="term" value="F:sequence-specific DNA binding"/>
    <property type="evidence" value="ECO:0007669"/>
    <property type="project" value="InterPro"/>
</dbReference>
<keyword evidence="1" id="KW-0547">Nucleotide-binding</keyword>
<keyword evidence="4" id="KW-0805">Transcription regulation</keyword>
<evidence type="ECO:0000259" key="9">
    <source>
        <dbReference type="PROSITE" id="PS50045"/>
    </source>
</evidence>
<dbReference type="SMART" id="SM00382">
    <property type="entry name" value="AAA"/>
    <property type="match status" value="1"/>
</dbReference>
<dbReference type="PANTHER" id="PTHR32071:SF117">
    <property type="entry name" value="PTS-DEPENDENT DIHYDROXYACETONE KINASE OPERON REGULATORY PROTEIN-RELATED"/>
    <property type="match status" value="1"/>
</dbReference>
<comment type="caution">
    <text evidence="12">The sequence shown here is derived from an EMBL/GenBank/DDBJ whole genome shotgun (WGS) entry which is preliminary data.</text>
</comment>
<dbReference type="InterPro" id="IPR025662">
    <property type="entry name" value="Sigma_54_int_dom_ATP-bd_1"/>
</dbReference>
<dbReference type="CDD" id="cd00130">
    <property type="entry name" value="PAS"/>
    <property type="match status" value="2"/>
</dbReference>
<evidence type="ECO:0000256" key="4">
    <source>
        <dbReference type="ARBA" id="ARBA00023015"/>
    </source>
</evidence>
<gene>
    <name evidence="12" type="ORF">SAE02_44130</name>
</gene>
<dbReference type="InterPro" id="IPR025943">
    <property type="entry name" value="Sigma_54_int_dom_ATP-bd_2"/>
</dbReference>
<dbReference type="InterPro" id="IPR002078">
    <property type="entry name" value="Sigma_54_int"/>
</dbReference>
<dbReference type="InterPro" id="IPR035965">
    <property type="entry name" value="PAS-like_dom_sf"/>
</dbReference>
<dbReference type="RefSeq" id="WP_044429533.1">
    <property type="nucleotide sequence ID" value="NZ_BJYZ01000020.1"/>
</dbReference>
<feature type="domain" description="PAC" evidence="11">
    <location>
        <begin position="230"/>
        <end position="281"/>
    </location>
</feature>
<accession>A0A512DUY0</accession>
<dbReference type="SUPFAM" id="SSF46689">
    <property type="entry name" value="Homeodomain-like"/>
    <property type="match status" value="1"/>
</dbReference>
<dbReference type="PROSITE" id="PS00676">
    <property type="entry name" value="SIGMA54_INTERACT_2"/>
    <property type="match status" value="1"/>
</dbReference>
<evidence type="ECO:0000256" key="5">
    <source>
        <dbReference type="ARBA" id="ARBA00023125"/>
    </source>
</evidence>
<feature type="domain" description="Sigma-54 factor interaction" evidence="9">
    <location>
        <begin position="313"/>
        <end position="542"/>
    </location>
</feature>
<dbReference type="GO" id="GO:0005524">
    <property type="term" value="F:ATP binding"/>
    <property type="evidence" value="ECO:0007669"/>
    <property type="project" value="UniProtKB-KW"/>
</dbReference>
<dbReference type="Gene3D" id="1.10.8.60">
    <property type="match status" value="1"/>
</dbReference>
<proteinExistence type="predicted"/>
<dbReference type="Gene3D" id="3.30.450.20">
    <property type="entry name" value="PAS domain"/>
    <property type="match status" value="2"/>
</dbReference>
<dbReference type="Pfam" id="PF02954">
    <property type="entry name" value="HTH_8"/>
    <property type="match status" value="1"/>
</dbReference>
<feature type="domain" description="PAS" evidence="10">
    <location>
        <begin position="151"/>
        <end position="203"/>
    </location>
</feature>
<organism evidence="12 13">
    <name type="scientific">Skermanella aerolata</name>
    <dbReference type="NCBI Taxonomy" id="393310"/>
    <lineage>
        <taxon>Bacteria</taxon>
        <taxon>Pseudomonadati</taxon>
        <taxon>Pseudomonadota</taxon>
        <taxon>Alphaproteobacteria</taxon>
        <taxon>Rhodospirillales</taxon>
        <taxon>Azospirillaceae</taxon>
        <taxon>Skermanella</taxon>
    </lineage>
</organism>
<evidence type="ECO:0000256" key="6">
    <source>
        <dbReference type="ARBA" id="ARBA00023159"/>
    </source>
</evidence>
<keyword evidence="13" id="KW-1185">Reference proteome</keyword>
<dbReference type="Pfam" id="PF00989">
    <property type="entry name" value="PAS"/>
    <property type="match status" value="1"/>
</dbReference>
<dbReference type="OrthoDB" id="9761019at2"/>
<keyword evidence="8" id="KW-0175">Coiled coil</keyword>
<dbReference type="Pfam" id="PF13188">
    <property type="entry name" value="PAS_8"/>
    <property type="match status" value="1"/>
</dbReference>
<dbReference type="InterPro" id="IPR025944">
    <property type="entry name" value="Sigma_54_int_dom_CS"/>
</dbReference>
<keyword evidence="5" id="KW-0238">DNA-binding</keyword>
<dbReference type="AlphaFoldDB" id="A0A512DUY0"/>
<dbReference type="SUPFAM" id="SSF52540">
    <property type="entry name" value="P-loop containing nucleoside triphosphate hydrolases"/>
    <property type="match status" value="1"/>
</dbReference>
<keyword evidence="7" id="KW-0804">Transcription</keyword>
<feature type="coiled-coil region" evidence="8">
    <location>
        <begin position="272"/>
        <end position="303"/>
    </location>
</feature>
<dbReference type="InterPro" id="IPR058031">
    <property type="entry name" value="AAA_lid_NorR"/>
</dbReference>
<sequence length="641" mass="71617">MDSRDFVNWGVAFDCGIEATLIVDPASGRILDANPAACRLLGQDRQRLRVTPVTDLHRGQEAQLVVFTEAVLNRGSYWSRGLAPLHAGEAELRLEYSGVLLAEGGQEGPAILLTLYDLDGHRRREIDAEAELYMRDGIGEWRRVQRVFQNIERESQLILQAAGEGIYGIDAEGKTTFVNPAAERILGWSAEDLLGQNVHAIVHHHRPDGTHYPEEDCPIYMAFREGRVRRVSDEVFWRRDGRPVWVEYTSTPIRSGARVIGAVVVFRDITQRREADERLRAALAEVDRLRERLELENAYLQEEIRITGKHRGIIGRSGAIQHILRQVELVAPTDASVLVTGESGTGKELIARAIHDASRRSERPLIRVNCAAIPRELFESEFFGHARGAFTGAMRDRVGRFELADGGTLFLDEVGEIPLALQGKLLRVLQEGQFERVGEERTRKVDVRIVAATNRDLRAEVEQGRFRQDLYFRLNVFPIESPSLRSRAEDIPILATHFLRDVSGKLNSGDLTLSEGDVRRLMAYTWPGNVRELQNVIERAAILARQGRIHIDLPAPPVRTEEPRADAEEGAVSRIGTRQIETRNDLRERERASILAALDAAGGKVSGAGGAADLLGMRPTTLSSRIKALGIGFERTGRRKI</sequence>
<dbReference type="PROSITE" id="PS50113">
    <property type="entry name" value="PAC"/>
    <property type="match status" value="1"/>
</dbReference>
<dbReference type="InterPro" id="IPR003593">
    <property type="entry name" value="AAA+_ATPase"/>
</dbReference>
<name>A0A512DUY0_9PROT</name>
<evidence type="ECO:0000256" key="1">
    <source>
        <dbReference type="ARBA" id="ARBA00022741"/>
    </source>
</evidence>
<dbReference type="Pfam" id="PF25601">
    <property type="entry name" value="AAA_lid_14"/>
    <property type="match status" value="1"/>
</dbReference>
<dbReference type="Proteomes" id="UP000321523">
    <property type="component" value="Unassembled WGS sequence"/>
</dbReference>
<evidence type="ECO:0000256" key="8">
    <source>
        <dbReference type="SAM" id="Coils"/>
    </source>
</evidence>
<dbReference type="InterPro" id="IPR000014">
    <property type="entry name" value="PAS"/>
</dbReference>
<evidence type="ECO:0000313" key="12">
    <source>
        <dbReference type="EMBL" id="GEO40265.1"/>
    </source>
</evidence>
<evidence type="ECO:0000256" key="2">
    <source>
        <dbReference type="ARBA" id="ARBA00022840"/>
    </source>
</evidence>
<keyword evidence="6" id="KW-0010">Activator</keyword>
<protein>
    <submittedName>
        <fullName evidence="12">Transcriptional regulator</fullName>
    </submittedName>
</protein>
<dbReference type="InterPro" id="IPR009057">
    <property type="entry name" value="Homeodomain-like_sf"/>
</dbReference>
<dbReference type="PROSITE" id="PS50112">
    <property type="entry name" value="PAS"/>
    <property type="match status" value="1"/>
</dbReference>
<reference evidence="12 13" key="1">
    <citation type="submission" date="2019-07" db="EMBL/GenBank/DDBJ databases">
        <title>Whole genome shotgun sequence of Skermanella aerolata NBRC 106429.</title>
        <authorList>
            <person name="Hosoyama A."/>
            <person name="Uohara A."/>
            <person name="Ohji S."/>
            <person name="Ichikawa N."/>
        </authorList>
    </citation>
    <scope>NUCLEOTIDE SEQUENCE [LARGE SCALE GENOMIC DNA]</scope>
    <source>
        <strain evidence="12 13">NBRC 106429</strain>
    </source>
</reference>
<evidence type="ECO:0000256" key="7">
    <source>
        <dbReference type="ARBA" id="ARBA00023163"/>
    </source>
</evidence>
<evidence type="ECO:0000256" key="3">
    <source>
        <dbReference type="ARBA" id="ARBA00023012"/>
    </source>
</evidence>
<dbReference type="InterPro" id="IPR027417">
    <property type="entry name" value="P-loop_NTPase"/>
</dbReference>
<dbReference type="InterPro" id="IPR000700">
    <property type="entry name" value="PAS-assoc_C"/>
</dbReference>
<dbReference type="SMART" id="SM00091">
    <property type="entry name" value="PAS"/>
    <property type="match status" value="2"/>
</dbReference>
<dbReference type="EMBL" id="BJYZ01000020">
    <property type="protein sequence ID" value="GEO40265.1"/>
    <property type="molecule type" value="Genomic_DNA"/>
</dbReference>
<evidence type="ECO:0000259" key="10">
    <source>
        <dbReference type="PROSITE" id="PS50112"/>
    </source>
</evidence>
<dbReference type="Pfam" id="PF00158">
    <property type="entry name" value="Sigma54_activat"/>
    <property type="match status" value="1"/>
</dbReference>
<keyword evidence="2" id="KW-0067">ATP-binding</keyword>
<dbReference type="Gene3D" id="3.40.50.300">
    <property type="entry name" value="P-loop containing nucleotide triphosphate hydrolases"/>
    <property type="match status" value="1"/>
</dbReference>
<dbReference type="GO" id="GO:0006355">
    <property type="term" value="P:regulation of DNA-templated transcription"/>
    <property type="evidence" value="ECO:0007669"/>
    <property type="project" value="InterPro"/>
</dbReference>
<dbReference type="SMART" id="SM00086">
    <property type="entry name" value="PAC"/>
    <property type="match status" value="1"/>
</dbReference>